<feature type="region of interest" description="Disordered" evidence="1">
    <location>
        <begin position="10"/>
        <end position="118"/>
    </location>
</feature>
<comment type="caution">
    <text evidence="2">The sequence shown here is derived from an EMBL/GenBank/DDBJ whole genome shotgun (WGS) entry which is preliminary data.</text>
</comment>
<keyword evidence="3" id="KW-1185">Reference proteome</keyword>
<dbReference type="Proteomes" id="UP001500851">
    <property type="component" value="Unassembled WGS sequence"/>
</dbReference>
<proteinExistence type="predicted"/>
<name>A0ABP4XQP7_9MICO</name>
<accession>A0ABP4XQP7</accession>
<reference evidence="3" key="1">
    <citation type="journal article" date="2019" name="Int. J. Syst. Evol. Microbiol.">
        <title>The Global Catalogue of Microorganisms (GCM) 10K type strain sequencing project: providing services to taxonomists for standard genome sequencing and annotation.</title>
        <authorList>
            <consortium name="The Broad Institute Genomics Platform"/>
            <consortium name="The Broad Institute Genome Sequencing Center for Infectious Disease"/>
            <person name="Wu L."/>
            <person name="Ma J."/>
        </authorList>
    </citation>
    <scope>NUCLEOTIDE SEQUENCE [LARGE SCALE GENOMIC DNA]</scope>
    <source>
        <strain evidence="3">JCM 14736</strain>
    </source>
</reference>
<evidence type="ECO:0000256" key="1">
    <source>
        <dbReference type="SAM" id="MobiDB-lite"/>
    </source>
</evidence>
<feature type="compositionally biased region" description="Gly residues" evidence="1">
    <location>
        <begin position="22"/>
        <end position="32"/>
    </location>
</feature>
<sequence>MFRVIPARAASAVRAVEPGAESGHGPGSGVGVRGMEPECRGRGPDPALSTASARQRVRTDAEMPLPRVLGAHNPRKGHLGACQRRAPPAPEREPEAEEAAEQTVPQPTLRRGSGSLGV</sequence>
<protein>
    <submittedName>
        <fullName evidence="2">Uncharacterized protein</fullName>
    </submittedName>
</protein>
<dbReference type="EMBL" id="BAAAOB010000001">
    <property type="protein sequence ID" value="GAA1787910.1"/>
    <property type="molecule type" value="Genomic_DNA"/>
</dbReference>
<evidence type="ECO:0000313" key="2">
    <source>
        <dbReference type="EMBL" id="GAA1787910.1"/>
    </source>
</evidence>
<gene>
    <name evidence="2" type="ORF">GCM10009768_16170</name>
</gene>
<organism evidence="2 3">
    <name type="scientific">Leucobacter iarius</name>
    <dbReference type="NCBI Taxonomy" id="333963"/>
    <lineage>
        <taxon>Bacteria</taxon>
        <taxon>Bacillati</taxon>
        <taxon>Actinomycetota</taxon>
        <taxon>Actinomycetes</taxon>
        <taxon>Micrococcales</taxon>
        <taxon>Microbacteriaceae</taxon>
        <taxon>Leucobacter</taxon>
    </lineage>
</organism>
<evidence type="ECO:0000313" key="3">
    <source>
        <dbReference type="Proteomes" id="UP001500851"/>
    </source>
</evidence>